<dbReference type="InterPro" id="IPR002625">
    <property type="entry name" value="Smr_dom"/>
</dbReference>
<keyword evidence="2" id="KW-0677">Repeat</keyword>
<dbReference type="SUPFAM" id="SSF160443">
    <property type="entry name" value="SMR domain-like"/>
    <property type="match status" value="1"/>
</dbReference>
<evidence type="ECO:0000313" key="4">
    <source>
        <dbReference type="EMBL" id="CAA7398738.1"/>
    </source>
</evidence>
<proteinExistence type="inferred from homology"/>
<dbReference type="NCBIfam" id="TIGR00756">
    <property type="entry name" value="PPR"/>
    <property type="match status" value="1"/>
</dbReference>
<dbReference type="Gene3D" id="3.30.1370.110">
    <property type="match status" value="1"/>
</dbReference>
<dbReference type="PANTHER" id="PTHR47447">
    <property type="entry name" value="OS03G0856100 PROTEIN"/>
    <property type="match status" value="1"/>
</dbReference>
<organism evidence="4 5">
    <name type="scientific">Spirodela intermedia</name>
    <name type="common">Intermediate duckweed</name>
    <dbReference type="NCBI Taxonomy" id="51605"/>
    <lineage>
        <taxon>Eukaryota</taxon>
        <taxon>Viridiplantae</taxon>
        <taxon>Streptophyta</taxon>
        <taxon>Embryophyta</taxon>
        <taxon>Tracheophyta</taxon>
        <taxon>Spermatophyta</taxon>
        <taxon>Magnoliopsida</taxon>
        <taxon>Liliopsida</taxon>
        <taxon>Araceae</taxon>
        <taxon>Lemnoideae</taxon>
        <taxon>Spirodela</taxon>
    </lineage>
</organism>
<accession>A0A7I8KNS9</accession>
<sequence>MSLVGLVLVPWASPSAERRLTSCAAPAIAGGGGRGGVGRKHVERLLSSLHSIPGDEDSPAAVDRLVRKFLLSCSKPAARVALSMYRRITGASWFRWNAKIAASVVPLLDAMGLYAEAEGLMCEADSRLKVRELVVFYCDLIEAYAKRGMREKVFEVRARLLVRGIPAGKGAYESTVKALCLLGFPGEAEVILRDMEASGLRASPFDYRLIVQSYGRLGMLSEMRRVVGFMLDSGLSVDTICANMILSCYGDGGQLTEMVTWLRQMRDSNVPFSIRTCNSVLNSCPGLSSMLRDHQTRPLTLKKLMEMLEEEGCGNEETSLVQELVSSNVLLQTLDWSPSEGKLDLHGYHLCSAFLAVLLWIEELKARLLDRGAEGKVIPRQISIICGSGKHSNTMGESPVKRLVSVSLFHLGSPLRIDRKNVGRLIAGGTAVRDWLLKMEGS</sequence>
<dbReference type="PANTHER" id="PTHR47447:SF15">
    <property type="entry name" value="OS02G0120000 PROTEIN"/>
    <property type="match status" value="1"/>
</dbReference>
<evidence type="ECO:0000259" key="3">
    <source>
        <dbReference type="PROSITE" id="PS50828"/>
    </source>
</evidence>
<name>A0A7I8KNS9_SPIIN</name>
<evidence type="ECO:0000256" key="1">
    <source>
        <dbReference type="ARBA" id="ARBA00007626"/>
    </source>
</evidence>
<dbReference type="Proteomes" id="UP000663760">
    <property type="component" value="Chromosome 6"/>
</dbReference>
<dbReference type="AlphaFoldDB" id="A0A7I8KNS9"/>
<dbReference type="Pfam" id="PF01535">
    <property type="entry name" value="PPR"/>
    <property type="match status" value="4"/>
</dbReference>
<dbReference type="OrthoDB" id="1931748at2759"/>
<dbReference type="SMART" id="SM00463">
    <property type="entry name" value="SMR"/>
    <property type="match status" value="1"/>
</dbReference>
<reference evidence="4" key="1">
    <citation type="submission" date="2020-02" db="EMBL/GenBank/DDBJ databases">
        <authorList>
            <person name="Scholz U."/>
            <person name="Mascher M."/>
            <person name="Fiebig A."/>
        </authorList>
    </citation>
    <scope>NUCLEOTIDE SEQUENCE</scope>
</reference>
<dbReference type="PROSITE" id="PS50828">
    <property type="entry name" value="SMR"/>
    <property type="match status" value="1"/>
</dbReference>
<dbReference type="InterPro" id="IPR011990">
    <property type="entry name" value="TPR-like_helical_dom_sf"/>
</dbReference>
<dbReference type="Gene3D" id="1.25.40.10">
    <property type="entry name" value="Tetratricopeptide repeat domain"/>
    <property type="match status" value="1"/>
</dbReference>
<keyword evidence="5" id="KW-1185">Reference proteome</keyword>
<gene>
    <name evidence="4" type="ORF">SI8410_06009403</name>
</gene>
<evidence type="ECO:0000313" key="5">
    <source>
        <dbReference type="Proteomes" id="UP000663760"/>
    </source>
</evidence>
<dbReference type="EMBL" id="LR746269">
    <property type="protein sequence ID" value="CAA7398738.1"/>
    <property type="molecule type" value="Genomic_DNA"/>
</dbReference>
<dbReference type="InterPro" id="IPR002885">
    <property type="entry name" value="PPR_rpt"/>
</dbReference>
<comment type="similarity">
    <text evidence="1">Belongs to the PPR family. P subfamily.</text>
</comment>
<evidence type="ECO:0000256" key="2">
    <source>
        <dbReference type="ARBA" id="ARBA00022737"/>
    </source>
</evidence>
<dbReference type="InterPro" id="IPR036063">
    <property type="entry name" value="Smr_dom_sf"/>
</dbReference>
<feature type="domain" description="Smr" evidence="3">
    <location>
        <begin position="343"/>
        <end position="436"/>
    </location>
</feature>
<protein>
    <recommendedName>
        <fullName evidence="3">Smr domain-containing protein</fullName>
    </recommendedName>
</protein>